<dbReference type="Pfam" id="PF13589">
    <property type="entry name" value="HATPase_c_3"/>
    <property type="match status" value="1"/>
</dbReference>
<dbReference type="GO" id="GO:0005524">
    <property type="term" value="F:ATP binding"/>
    <property type="evidence" value="ECO:0007669"/>
    <property type="project" value="UniProtKB-KW"/>
</dbReference>
<dbReference type="InterPro" id="IPR036890">
    <property type="entry name" value="HATPase_C_sf"/>
</dbReference>
<dbReference type="EMBL" id="CP114040">
    <property type="protein sequence ID" value="WAS94421.1"/>
    <property type="molecule type" value="Genomic_DNA"/>
</dbReference>
<accession>A0ABY7H583</accession>
<dbReference type="Proteomes" id="UP001164459">
    <property type="component" value="Chromosome"/>
</dbReference>
<sequence length="549" mass="57543">MSGVAALLDRLVAQFEGPYDFLRELVQNALDAGSDRAEVALDVHPGESGDPDEVVFELRVADAGSGMDEAVVDGGLTRLFASTKADDRTMAGGFGIGFVSVFAWQPDAVVVQTGRAGEAWELTFYADRRFDKRPLAEPFEGTTVTLLRRGRGSERAQIAEAVRDSLWRWCRFCRLELSFEDVAGGEGPELIQDAPAPPGALAVVEAQADGAIHVAFAVPPAAVMLRRGLVLSQGTAADLLADLQPPPGPTLEHLQVWADSPNLRTTMARDKVVDDPGRAAVLGRIAQAIAGLRERLVERTAEAAAEPGPWTRARHDHYAYLHAHLARERGHLGAELAGRAVLRDLAGERALSLAQLQALARPLLWAPLAAGEGATKELLAAAAAANVPVLAADSGDLEWLGSLVEGTGLTIAELGRGCALVREAADEAERLRATVEAGLQAAGAPVRLRVGDGDAGEPPRGGVGVELGRGADGVLVLWTGQPVAAACWRAAPLWLDAGEPLLRAAVKSHAAEPRAACRGLALAIRAQLVDAPAPERVAEAIDAALAGAK</sequence>
<dbReference type="SUPFAM" id="SSF55874">
    <property type="entry name" value="ATPase domain of HSP90 chaperone/DNA topoisomerase II/histidine kinase"/>
    <property type="match status" value="1"/>
</dbReference>
<evidence type="ECO:0000313" key="2">
    <source>
        <dbReference type="Proteomes" id="UP001164459"/>
    </source>
</evidence>
<reference evidence="1" key="1">
    <citation type="submission" date="2022-11" db="EMBL/GenBank/DDBJ databases">
        <title>Minimal conservation of predation-associated metabolite biosynthetic gene clusters underscores biosynthetic potential of Myxococcota including descriptions for ten novel species: Archangium lansinium sp. nov., Myxococcus landrumus sp. nov., Nannocystis bai.</title>
        <authorList>
            <person name="Ahearne A."/>
            <person name="Stevens C."/>
            <person name="Dowd S."/>
        </authorList>
    </citation>
    <scope>NUCLEOTIDE SEQUENCE</scope>
    <source>
        <strain evidence="1">Fl3</strain>
    </source>
</reference>
<dbReference type="RefSeq" id="WP_269036757.1">
    <property type="nucleotide sequence ID" value="NZ_CP114040.1"/>
</dbReference>
<proteinExistence type="predicted"/>
<evidence type="ECO:0000313" key="1">
    <source>
        <dbReference type="EMBL" id="WAS94421.1"/>
    </source>
</evidence>
<keyword evidence="1" id="KW-0547">Nucleotide-binding</keyword>
<keyword evidence="2" id="KW-1185">Reference proteome</keyword>
<name>A0ABY7H583_9BACT</name>
<dbReference type="Gene3D" id="3.30.565.10">
    <property type="entry name" value="Histidine kinase-like ATPase, C-terminal domain"/>
    <property type="match status" value="1"/>
</dbReference>
<gene>
    <name evidence="1" type="ORF">O0S08_50540</name>
</gene>
<protein>
    <submittedName>
        <fullName evidence="1">ATP-binding protein</fullName>
    </submittedName>
</protein>
<keyword evidence="1" id="KW-0067">ATP-binding</keyword>
<organism evidence="1 2">
    <name type="scientific">Nannocystis punicea</name>
    <dbReference type="NCBI Taxonomy" id="2995304"/>
    <lineage>
        <taxon>Bacteria</taxon>
        <taxon>Pseudomonadati</taxon>
        <taxon>Myxococcota</taxon>
        <taxon>Polyangia</taxon>
        <taxon>Nannocystales</taxon>
        <taxon>Nannocystaceae</taxon>
        <taxon>Nannocystis</taxon>
    </lineage>
</organism>